<name>A0A871R256_DEKBR</name>
<evidence type="ECO:0000256" key="6">
    <source>
        <dbReference type="ARBA" id="ARBA00023242"/>
    </source>
</evidence>
<feature type="compositionally biased region" description="Basic residues" evidence="8">
    <location>
        <begin position="86"/>
        <end position="96"/>
    </location>
</feature>
<feature type="domain" description="C2H2-type" evidence="9">
    <location>
        <begin position="129"/>
        <end position="157"/>
    </location>
</feature>
<feature type="compositionally biased region" description="Basic and acidic residues" evidence="8">
    <location>
        <begin position="530"/>
        <end position="542"/>
    </location>
</feature>
<evidence type="ECO:0000256" key="3">
    <source>
        <dbReference type="ARBA" id="ARBA00022737"/>
    </source>
</evidence>
<dbReference type="GO" id="GO:0000978">
    <property type="term" value="F:RNA polymerase II cis-regulatory region sequence-specific DNA binding"/>
    <property type="evidence" value="ECO:0007669"/>
    <property type="project" value="InterPro"/>
</dbReference>
<dbReference type="Proteomes" id="UP000663131">
    <property type="component" value="Chromosome 8"/>
</dbReference>
<dbReference type="GO" id="GO:0000981">
    <property type="term" value="F:DNA-binding transcription factor activity, RNA polymerase II-specific"/>
    <property type="evidence" value="ECO:0007669"/>
    <property type="project" value="InterPro"/>
</dbReference>
<feature type="compositionally biased region" description="Low complexity" evidence="8">
    <location>
        <begin position="491"/>
        <end position="508"/>
    </location>
</feature>
<keyword evidence="6" id="KW-0539">Nucleus</keyword>
<accession>A0A871R256</accession>
<evidence type="ECO:0000313" key="10">
    <source>
        <dbReference type="EMBL" id="QOU20737.1"/>
    </source>
</evidence>
<feature type="domain" description="C2H2-type" evidence="9">
    <location>
        <begin position="98"/>
        <end position="128"/>
    </location>
</feature>
<reference evidence="10" key="1">
    <citation type="submission" date="2020-10" db="EMBL/GenBank/DDBJ databases">
        <authorList>
            <person name="Palmer J.M."/>
        </authorList>
    </citation>
    <scope>NUCLEOTIDE SEQUENCE</scope>
    <source>
        <strain evidence="10">UCD 2041</strain>
    </source>
</reference>
<evidence type="ECO:0000313" key="11">
    <source>
        <dbReference type="Proteomes" id="UP000663131"/>
    </source>
</evidence>
<dbReference type="PANTHER" id="PTHR40626:SF11">
    <property type="entry name" value="ZINC FINGER PROTEIN YPR022C"/>
    <property type="match status" value="1"/>
</dbReference>
<feature type="compositionally biased region" description="Low complexity" evidence="8">
    <location>
        <begin position="61"/>
        <end position="74"/>
    </location>
</feature>
<evidence type="ECO:0000256" key="4">
    <source>
        <dbReference type="ARBA" id="ARBA00022771"/>
    </source>
</evidence>
<feature type="region of interest" description="Disordered" evidence="8">
    <location>
        <begin position="271"/>
        <end position="290"/>
    </location>
</feature>
<dbReference type="Gene3D" id="3.30.160.60">
    <property type="entry name" value="Classic Zinc Finger"/>
    <property type="match status" value="2"/>
</dbReference>
<dbReference type="PANTHER" id="PTHR40626">
    <property type="entry name" value="MIP31509P"/>
    <property type="match status" value="1"/>
</dbReference>
<dbReference type="FunFam" id="3.30.160.60:FF:002394">
    <property type="entry name" value="Uncharacterized protein"/>
    <property type="match status" value="1"/>
</dbReference>
<organism evidence="10 11">
    <name type="scientific">Dekkera bruxellensis</name>
    <name type="common">Brettanomyces custersii</name>
    <dbReference type="NCBI Taxonomy" id="5007"/>
    <lineage>
        <taxon>Eukaryota</taxon>
        <taxon>Fungi</taxon>
        <taxon>Dikarya</taxon>
        <taxon>Ascomycota</taxon>
        <taxon>Saccharomycotina</taxon>
        <taxon>Pichiomycetes</taxon>
        <taxon>Pichiales</taxon>
        <taxon>Pichiaceae</taxon>
        <taxon>Brettanomyces</taxon>
    </lineage>
</organism>
<dbReference type="Pfam" id="PF13912">
    <property type="entry name" value="zf-C2H2_6"/>
    <property type="match status" value="1"/>
</dbReference>
<feature type="region of interest" description="Disordered" evidence="8">
    <location>
        <begin position="490"/>
        <end position="542"/>
    </location>
</feature>
<sequence length="542" mass="57730">MTSAANSTSTSTSDAAAPAAQKPSLSARADTGAATGADTGAAAATSAGTHAQQRNNDDTADATATAQPQSSSSSPSPPPAVATAARGRKRRKRKKRIYRCTGFPNCSMTFTRSEHLARHIRKHTGERPFKCDLCLKRFSRLDNLRQHRQTVHMYENFILTYPGKNVNVRVKSRKALPDMRSSATAERQRRACRTLNAKLDSKLPTFKLNSSLKESGISPHTPTGASAKPPALISPPPSVPSSRVTISQPRGAVLPPPRRQNLLSRALSEFRPNGVNKPRPIAIPGSTKSSMLITPNSNSGTTPTPAHAGSASAPYINTPLSASAVYPCGWSPALYSAGFFESRSATSSPIATSTPGVMIFSNPTSPYAPPPGFIYQASPPWAPTSAQPQLVAPQDYMPGYGQQMPYIPPAPVAPPMPPAPTQMRIVSSEFPALNGMSQAQARAQAQAQARAQAQAHAQGLYRYSAYRSAQPATAPSSATSLHFARSVPELSIPSSSGQSSPVGSDVSPMARFPNLDTHSTKHWLRNVLNTERKPDSAEDRKR</sequence>
<dbReference type="PROSITE" id="PS00028">
    <property type="entry name" value="ZINC_FINGER_C2H2_1"/>
    <property type="match status" value="1"/>
</dbReference>
<dbReference type="PROSITE" id="PS50157">
    <property type="entry name" value="ZINC_FINGER_C2H2_2"/>
    <property type="match status" value="2"/>
</dbReference>
<evidence type="ECO:0000256" key="1">
    <source>
        <dbReference type="ARBA" id="ARBA00004123"/>
    </source>
</evidence>
<dbReference type="GO" id="GO:0005634">
    <property type="term" value="C:nucleus"/>
    <property type="evidence" value="ECO:0007669"/>
    <property type="project" value="UniProtKB-SubCell"/>
</dbReference>
<dbReference type="InterPro" id="IPR036236">
    <property type="entry name" value="Znf_C2H2_sf"/>
</dbReference>
<proteinExistence type="predicted"/>
<feature type="region of interest" description="Disordered" evidence="8">
    <location>
        <begin position="211"/>
        <end position="257"/>
    </location>
</feature>
<dbReference type="InterPro" id="IPR013087">
    <property type="entry name" value="Znf_C2H2_type"/>
</dbReference>
<dbReference type="KEGG" id="bbrx:BRETT_000450"/>
<dbReference type="SMART" id="SM00355">
    <property type="entry name" value="ZnF_C2H2"/>
    <property type="match status" value="2"/>
</dbReference>
<evidence type="ECO:0000256" key="8">
    <source>
        <dbReference type="SAM" id="MobiDB-lite"/>
    </source>
</evidence>
<dbReference type="FunFam" id="3.30.160.60:FF:000072">
    <property type="entry name" value="zinc finger protein 143 isoform X1"/>
    <property type="match status" value="1"/>
</dbReference>
<feature type="region of interest" description="Disordered" evidence="8">
    <location>
        <begin position="1"/>
        <end position="96"/>
    </location>
</feature>
<dbReference type="Pfam" id="PF00096">
    <property type="entry name" value="zf-C2H2"/>
    <property type="match status" value="1"/>
</dbReference>
<evidence type="ECO:0000259" key="9">
    <source>
        <dbReference type="PROSITE" id="PS50157"/>
    </source>
</evidence>
<dbReference type="GO" id="GO:0000785">
    <property type="term" value="C:chromatin"/>
    <property type="evidence" value="ECO:0007669"/>
    <property type="project" value="TreeGrafter"/>
</dbReference>
<evidence type="ECO:0000256" key="2">
    <source>
        <dbReference type="ARBA" id="ARBA00022723"/>
    </source>
</evidence>
<dbReference type="GeneID" id="64572375"/>
<dbReference type="SUPFAM" id="SSF57667">
    <property type="entry name" value="beta-beta-alpha zinc fingers"/>
    <property type="match status" value="1"/>
</dbReference>
<dbReference type="RefSeq" id="XP_041137230.1">
    <property type="nucleotide sequence ID" value="XM_041279016.1"/>
</dbReference>
<dbReference type="EMBL" id="CP063136">
    <property type="protein sequence ID" value="QOU20737.1"/>
    <property type="molecule type" value="Genomic_DNA"/>
</dbReference>
<keyword evidence="5" id="KW-0862">Zinc</keyword>
<keyword evidence="3" id="KW-0677">Repeat</keyword>
<reference evidence="10" key="2">
    <citation type="journal article" name="BMC Genomics">
        <title>New genome assemblies reveal patterns of domestication and adaptation across Brettanomyces (Dekkera) species.</title>
        <authorList>
            <person name="Roach M.J."/>
            <person name="Borneman A.R."/>
        </authorList>
    </citation>
    <scope>NUCLEOTIDE SEQUENCE</scope>
    <source>
        <strain evidence="10">UCD 2041</strain>
    </source>
</reference>
<dbReference type="OrthoDB" id="10018191at2759"/>
<comment type="subcellular location">
    <subcellularLocation>
        <location evidence="1">Nucleus</location>
    </subcellularLocation>
</comment>
<feature type="compositionally biased region" description="Polar residues" evidence="8">
    <location>
        <begin position="211"/>
        <end position="224"/>
    </location>
</feature>
<dbReference type="InterPro" id="IPR051059">
    <property type="entry name" value="VerF-like"/>
</dbReference>
<feature type="compositionally biased region" description="Low complexity" evidence="8">
    <location>
        <begin position="1"/>
        <end position="49"/>
    </location>
</feature>
<keyword evidence="4 7" id="KW-0863">Zinc-finger</keyword>
<protein>
    <recommendedName>
        <fullName evidence="9">C2H2-type domain-containing protein</fullName>
    </recommendedName>
</protein>
<dbReference type="AlphaFoldDB" id="A0A871R256"/>
<evidence type="ECO:0000256" key="7">
    <source>
        <dbReference type="PROSITE-ProRule" id="PRU00042"/>
    </source>
</evidence>
<dbReference type="GO" id="GO:0008270">
    <property type="term" value="F:zinc ion binding"/>
    <property type="evidence" value="ECO:0007669"/>
    <property type="project" value="UniProtKB-KW"/>
</dbReference>
<keyword evidence="2" id="KW-0479">Metal-binding</keyword>
<evidence type="ECO:0000256" key="5">
    <source>
        <dbReference type="ARBA" id="ARBA00022833"/>
    </source>
</evidence>
<gene>
    <name evidence="10" type="ORF">BRETT_000450</name>
</gene>